<evidence type="ECO:0000313" key="2">
    <source>
        <dbReference type="EMBL" id="SHE84302.1"/>
    </source>
</evidence>
<feature type="transmembrane region" description="Helical" evidence="1">
    <location>
        <begin position="12"/>
        <end position="36"/>
    </location>
</feature>
<dbReference type="EMBL" id="FQVG01000019">
    <property type="protein sequence ID" value="SHE84302.1"/>
    <property type="molecule type" value="Genomic_DNA"/>
</dbReference>
<feature type="transmembrane region" description="Helical" evidence="1">
    <location>
        <begin position="48"/>
        <end position="67"/>
    </location>
</feature>
<dbReference type="Proteomes" id="UP000184423">
    <property type="component" value="Unassembled WGS sequence"/>
</dbReference>
<dbReference type="AlphaFoldDB" id="A0A1M4WTJ3"/>
<feature type="transmembrane region" description="Helical" evidence="1">
    <location>
        <begin position="107"/>
        <end position="127"/>
    </location>
</feature>
<dbReference type="RefSeq" id="WP_073248457.1">
    <property type="nucleotide sequence ID" value="NZ_FQVG01000019.1"/>
</dbReference>
<dbReference type="Pfam" id="PF12670">
    <property type="entry name" value="DUF3792"/>
    <property type="match status" value="1"/>
</dbReference>
<evidence type="ECO:0000256" key="1">
    <source>
        <dbReference type="SAM" id="Phobius"/>
    </source>
</evidence>
<keyword evidence="1" id="KW-0472">Membrane</keyword>
<dbReference type="InterPro" id="IPR023804">
    <property type="entry name" value="DUF3792_TM"/>
</dbReference>
<accession>A0A1M4WTJ3</accession>
<feature type="transmembrane region" description="Helical" evidence="1">
    <location>
        <begin position="74"/>
        <end position="95"/>
    </location>
</feature>
<proteinExistence type="predicted"/>
<protein>
    <submittedName>
        <fullName evidence="2">Putative membrane protein, TIGR04086 family</fullName>
    </submittedName>
</protein>
<keyword evidence="1" id="KW-0812">Transmembrane</keyword>
<sequence length="129" mass="14220">MSKQDIKENIPIIYLKSIIRGIILSIVLLLITAVVFHYSNLDPKHIDTVTFIITVLSIVYAALYGCFKIKTKGYLHGGIIGILYMVVVGMVSLFVQKGNIHFKGLVIMLIMSLAIGIFSGLIGIILADR</sequence>
<gene>
    <name evidence="2" type="ORF">SAMN02746091_01234</name>
</gene>
<organism evidence="2 3">
    <name type="scientific">Caloramator proteoclasticus DSM 10124</name>
    <dbReference type="NCBI Taxonomy" id="1121262"/>
    <lineage>
        <taxon>Bacteria</taxon>
        <taxon>Bacillati</taxon>
        <taxon>Bacillota</taxon>
        <taxon>Clostridia</taxon>
        <taxon>Eubacteriales</taxon>
        <taxon>Clostridiaceae</taxon>
        <taxon>Caloramator</taxon>
    </lineage>
</organism>
<name>A0A1M4WTJ3_9CLOT</name>
<evidence type="ECO:0000313" key="3">
    <source>
        <dbReference type="Proteomes" id="UP000184423"/>
    </source>
</evidence>
<reference evidence="3" key="1">
    <citation type="submission" date="2016-11" db="EMBL/GenBank/DDBJ databases">
        <authorList>
            <person name="Varghese N."/>
            <person name="Submissions S."/>
        </authorList>
    </citation>
    <scope>NUCLEOTIDE SEQUENCE [LARGE SCALE GENOMIC DNA]</scope>
    <source>
        <strain evidence="3">DSM 10124</strain>
    </source>
</reference>
<keyword evidence="3" id="KW-1185">Reference proteome</keyword>
<dbReference type="NCBIfam" id="TIGR04086">
    <property type="entry name" value="TIGR04086_membr"/>
    <property type="match status" value="1"/>
</dbReference>
<keyword evidence="1" id="KW-1133">Transmembrane helix</keyword>